<evidence type="ECO:0008006" key="5">
    <source>
        <dbReference type="Google" id="ProtNLM"/>
    </source>
</evidence>
<dbReference type="AlphaFoldDB" id="A0A3M7KSJ4"/>
<accession>A0A3M7KSJ4</accession>
<dbReference type="InterPro" id="IPR042099">
    <property type="entry name" value="ANL_N_sf"/>
</dbReference>
<dbReference type="GO" id="GO:0030497">
    <property type="term" value="P:fatty acid elongation"/>
    <property type="evidence" value="ECO:0007669"/>
    <property type="project" value="TreeGrafter"/>
</dbReference>
<dbReference type="GO" id="GO:0009507">
    <property type="term" value="C:chloroplast"/>
    <property type="evidence" value="ECO:0007669"/>
    <property type="project" value="TreeGrafter"/>
</dbReference>
<dbReference type="GO" id="GO:0008922">
    <property type="term" value="F:long-chain fatty acid [acyl-carrier-protein] ligase activity"/>
    <property type="evidence" value="ECO:0007669"/>
    <property type="project" value="TreeGrafter"/>
</dbReference>
<dbReference type="InterPro" id="IPR000873">
    <property type="entry name" value="AMP-dep_synth/lig_dom"/>
</dbReference>
<evidence type="ECO:0000259" key="1">
    <source>
        <dbReference type="Pfam" id="PF00501"/>
    </source>
</evidence>
<proteinExistence type="predicted"/>
<comment type="caution">
    <text evidence="3">The sequence shown here is derived from an EMBL/GenBank/DDBJ whole genome shotgun (WGS) entry which is preliminary data.</text>
</comment>
<feature type="domain" description="Heterogeneous nuclear ribonucleoprotein Q acidic" evidence="2">
    <location>
        <begin position="51"/>
        <end position="113"/>
    </location>
</feature>
<gene>
    <name evidence="3" type="ORF">APUTEX25_003320</name>
</gene>
<dbReference type="SUPFAM" id="SSF56801">
    <property type="entry name" value="Acetyl-CoA synthetase-like"/>
    <property type="match status" value="1"/>
</dbReference>
<dbReference type="CDD" id="cd21039">
    <property type="entry name" value="NURR"/>
    <property type="match status" value="2"/>
</dbReference>
<sequence>MPLICLLPRPGPPCRDRPAMRPPAKRDLLPTLHARSRASGCLPQSPPGLPAKLEELFDKGTLKSSDLDDALMSDMAALGEEGALCVVQRLSESDFSRVHSIGGFVSGIIRRVRQDGPDRGNGQIDILPRSVRRRVEDLIAQDKIGKHEVDARMVRALADLPERLGEEACTRFDQSVDSGVRSRQGFMMGIIKRLVEEDRFGRPPPAGYRRSGWRKVAEVQYSPAPQPLERTTSSRKPSLRVTEAASLPDLEFSETIDRFAAGLQSLGLEKGERVALFSEGSSRWMVADQGIMSAGGVDAVRGTANPVEELEQIVLSSQASGLVIQDASSLAALLPRLCEGVPQRQLKFVVQLWGDVAEEARAALPCSVLSYAELLARGAETSLQRVDLTEDDLATLVYTSGTTGNPRGVMLTHGNLLYQLRSFPTLLELKAGESTLNLLPPYYIASCGCRQVFTSVRHFRDDLQRHPPTYFVCVPLVLETLYSRVKHMLTRASLVRRTLATSLLAAALAYTRARRVVNEESLAYVCTGTPLLAFARAWLVTMLLAPLNWLAQKLVASKVRAGLGVSRGIVSGGGSLAAHLDDFYEAIGIPVLNGWGLTETSPVLACRSMTTGPNIRGSVGRPLPGTRVRVVDPGSREEVPDGTQGLLLASGPGLMSGYWNDALGTAAVLLESQGQRWFDTGDLGWKVPEAGGAAAGALVLSGRAKDTIVLSNGENVQPQSLEDAICTSPYITFAVLVGDGHRALGALLVPNRETLGEVPGAIDDSGALDVKLVTSLLKAEVTKACVGRAPWEKVHAVHVLQDPFSMDDGTLTRTMKPCRPKIRIKYASEVKSLEAALR</sequence>
<reference evidence="4" key="1">
    <citation type="journal article" date="2018" name="Algal Res.">
        <title>Characterization of plant carbon substrate utilization by Auxenochlorella protothecoides.</title>
        <authorList>
            <person name="Vogler B.W."/>
            <person name="Starkenburg S.R."/>
            <person name="Sudasinghe N."/>
            <person name="Schambach J.Y."/>
            <person name="Rollin J.A."/>
            <person name="Pattathil S."/>
            <person name="Barry A.N."/>
        </authorList>
    </citation>
    <scope>NUCLEOTIDE SEQUENCE [LARGE SCALE GENOMIC DNA]</scope>
    <source>
        <strain evidence="4">UTEX 25</strain>
    </source>
</reference>
<dbReference type="Pfam" id="PF00501">
    <property type="entry name" value="AMP-binding"/>
    <property type="match status" value="1"/>
</dbReference>
<evidence type="ECO:0000313" key="4">
    <source>
        <dbReference type="Proteomes" id="UP000279271"/>
    </source>
</evidence>
<dbReference type="PANTHER" id="PTHR43813:SF1">
    <property type="entry name" value="ACYL-ACTIVATING ENZYME 16, CHLOROPLASTIC-RELATED"/>
    <property type="match status" value="1"/>
</dbReference>
<dbReference type="Pfam" id="PF23562">
    <property type="entry name" value="AMP-binding_C_3"/>
    <property type="match status" value="1"/>
</dbReference>
<dbReference type="PANTHER" id="PTHR43813">
    <property type="entry name" value="ACYL-ACTIVATING ENZYME 16, CHLOROPLASTIC-RELATED"/>
    <property type="match status" value="1"/>
</dbReference>
<dbReference type="InterPro" id="IPR041337">
    <property type="entry name" value="hnRNP_Q_AcD"/>
</dbReference>
<dbReference type="Pfam" id="PF18360">
    <property type="entry name" value="hnRNP_Q_AcD"/>
    <property type="match status" value="2"/>
</dbReference>
<name>A0A3M7KSJ4_AUXPR</name>
<dbReference type="PROSITE" id="PS00455">
    <property type="entry name" value="AMP_BINDING"/>
    <property type="match status" value="1"/>
</dbReference>
<evidence type="ECO:0000259" key="2">
    <source>
        <dbReference type="Pfam" id="PF18360"/>
    </source>
</evidence>
<evidence type="ECO:0000313" key="3">
    <source>
        <dbReference type="EMBL" id="RMZ53498.1"/>
    </source>
</evidence>
<dbReference type="InterPro" id="IPR052987">
    <property type="entry name" value="Chloroplast_AMP-bd_Enzymes"/>
</dbReference>
<protein>
    <recommendedName>
        <fullName evidence="5">AMP-dependent synthetase/ligase domain-containing protein</fullName>
    </recommendedName>
</protein>
<organism evidence="3 4">
    <name type="scientific">Auxenochlorella protothecoides</name>
    <name type="common">Green microalga</name>
    <name type="synonym">Chlorella protothecoides</name>
    <dbReference type="NCBI Taxonomy" id="3075"/>
    <lineage>
        <taxon>Eukaryota</taxon>
        <taxon>Viridiplantae</taxon>
        <taxon>Chlorophyta</taxon>
        <taxon>core chlorophytes</taxon>
        <taxon>Trebouxiophyceae</taxon>
        <taxon>Chlorellales</taxon>
        <taxon>Chlorellaceae</taxon>
        <taxon>Auxenochlorella</taxon>
    </lineage>
</organism>
<dbReference type="EMBL" id="QOKY01000197">
    <property type="protein sequence ID" value="RMZ53498.1"/>
    <property type="molecule type" value="Genomic_DNA"/>
</dbReference>
<feature type="domain" description="Heterogeneous nuclear ribonucleoprotein Q acidic" evidence="2">
    <location>
        <begin position="127"/>
        <end position="193"/>
    </location>
</feature>
<feature type="domain" description="AMP-dependent synthetase/ligase" evidence="1">
    <location>
        <begin position="251"/>
        <end position="659"/>
    </location>
</feature>
<dbReference type="InterPro" id="IPR020845">
    <property type="entry name" value="AMP-binding_CS"/>
</dbReference>
<dbReference type="Gene3D" id="3.40.50.12780">
    <property type="entry name" value="N-terminal domain of ligase-like"/>
    <property type="match status" value="1"/>
</dbReference>
<dbReference type="Proteomes" id="UP000279271">
    <property type="component" value="Unassembled WGS sequence"/>
</dbReference>